<evidence type="ECO:0000256" key="1">
    <source>
        <dbReference type="SAM" id="MobiDB-lite"/>
    </source>
</evidence>
<comment type="caution">
    <text evidence="2">The sequence shown here is derived from an EMBL/GenBank/DDBJ whole genome shotgun (WGS) entry which is preliminary data.</text>
</comment>
<organism evidence="2 3">
    <name type="scientific">Mycobacteroides chelonae</name>
    <name type="common">Mycobacterium chelonae</name>
    <dbReference type="NCBI Taxonomy" id="1774"/>
    <lineage>
        <taxon>Bacteria</taxon>
        <taxon>Bacillati</taxon>
        <taxon>Actinomycetota</taxon>
        <taxon>Actinomycetes</taxon>
        <taxon>Mycobacteriales</taxon>
        <taxon>Mycobacteriaceae</taxon>
        <taxon>Mycobacteroides</taxon>
    </lineage>
</organism>
<evidence type="ECO:0000313" key="2">
    <source>
        <dbReference type="EMBL" id="OHU51586.1"/>
    </source>
</evidence>
<dbReference type="AlphaFoldDB" id="A0A1S1LFN5"/>
<gene>
    <name evidence="2" type="ORF">BKG82_23190</name>
</gene>
<dbReference type="InterPro" id="IPR035286">
    <property type="entry name" value="DUF5361"/>
</dbReference>
<dbReference type="Proteomes" id="UP000180043">
    <property type="component" value="Unassembled WGS sequence"/>
</dbReference>
<reference evidence="2 3" key="1">
    <citation type="submission" date="2016-10" db="EMBL/GenBank/DDBJ databases">
        <title>Evaluation of Human, Veterinary and Environmental Mycobacterium chelonae Isolates by Core Genome Phylogenomic Analysis, Targeted Gene Comparison, and Anti-microbial Susceptibility Patterns: A Tale of Mistaken Identities.</title>
        <authorList>
            <person name="Fogelson S.B."/>
            <person name="Camus A.C."/>
            <person name="Lorenz W."/>
            <person name="Vasireddy R."/>
            <person name="Vasireddy S."/>
            <person name="Smith T."/>
            <person name="Brown-Elliott B.A."/>
            <person name="Wallace R.J.Jr."/>
            <person name="Hasan N.A."/>
            <person name="Reischl U."/>
            <person name="Sanchez S."/>
        </authorList>
    </citation>
    <scope>NUCLEOTIDE SEQUENCE [LARGE SCALE GENOMIC DNA]</scope>
    <source>
        <strain evidence="2 3">15515</strain>
    </source>
</reference>
<feature type="region of interest" description="Disordered" evidence="1">
    <location>
        <begin position="48"/>
        <end position="74"/>
    </location>
</feature>
<evidence type="ECO:0000313" key="3">
    <source>
        <dbReference type="Proteomes" id="UP000180043"/>
    </source>
</evidence>
<dbReference type="EMBL" id="MLIQ01000023">
    <property type="protein sequence ID" value="OHU51586.1"/>
    <property type="molecule type" value="Genomic_DNA"/>
</dbReference>
<proteinExistence type="predicted"/>
<protein>
    <submittedName>
        <fullName evidence="2">Uncharacterized protein</fullName>
    </submittedName>
</protein>
<name>A0A1S1LFN5_MYCCH</name>
<accession>A0A1S1LFN5</accession>
<sequence length="102" mass="11722">MFVKYLDRESRLFCEMNPEKAGWTLTNRLLAQVVYALQLLWWSKTKDGAKGRKRPELIGPDGLHKNRRPGSNVKAAPLSRIKALFGREDADKSKKLHNVFGR</sequence>
<dbReference type="Pfam" id="PF17318">
    <property type="entry name" value="DUF5361"/>
    <property type="match status" value="1"/>
</dbReference>